<comment type="subcellular location">
    <subcellularLocation>
        <location evidence="6">Cytoplasm</location>
    </subcellularLocation>
</comment>
<organism evidence="10 11">
    <name type="scientific">Candidatus Marsarchaeota G2 archaeon OSP_D</name>
    <dbReference type="NCBI Taxonomy" id="1978157"/>
    <lineage>
        <taxon>Archaea</taxon>
        <taxon>Candidatus Marsarchaeota</taxon>
        <taxon>Candidatus Marsarchaeota group 2</taxon>
    </lineage>
</organism>
<comment type="similarity">
    <text evidence="6">Belongs to the UvrC family.</text>
</comment>
<dbReference type="EMBL" id="NEXE01000035">
    <property type="protein sequence ID" value="PSN91111.1"/>
    <property type="molecule type" value="Genomic_DNA"/>
</dbReference>
<dbReference type="GO" id="GO:0006289">
    <property type="term" value="P:nucleotide-excision repair"/>
    <property type="evidence" value="ECO:0007669"/>
    <property type="project" value="UniProtKB-UniRule"/>
</dbReference>
<dbReference type="InterPro" id="IPR047296">
    <property type="entry name" value="GIY-YIG_UvrC_Cho"/>
</dbReference>
<keyword evidence="6" id="KW-0742">SOS response</keyword>
<evidence type="ECO:0000313" key="11">
    <source>
        <dbReference type="Proteomes" id="UP000240322"/>
    </source>
</evidence>
<keyword evidence="5 6" id="KW-0234">DNA repair</keyword>
<dbReference type="PROSITE" id="PS50164">
    <property type="entry name" value="GIY_YIG"/>
    <property type="match status" value="1"/>
</dbReference>
<dbReference type="InterPro" id="IPR038476">
    <property type="entry name" value="UvrC_RNase_H_dom_sf"/>
</dbReference>
<dbReference type="PROSITE" id="PS50165">
    <property type="entry name" value="UVRC"/>
    <property type="match status" value="1"/>
</dbReference>
<dbReference type="InterPro" id="IPR000305">
    <property type="entry name" value="GIY-YIG_endonuc"/>
</dbReference>
<dbReference type="CDD" id="cd10434">
    <property type="entry name" value="GIY-YIG_UvrC_Cho"/>
    <property type="match status" value="1"/>
</dbReference>
<dbReference type="SUPFAM" id="SSF82771">
    <property type="entry name" value="GIY-YIG endonuclease"/>
    <property type="match status" value="1"/>
</dbReference>
<evidence type="ECO:0000256" key="6">
    <source>
        <dbReference type="HAMAP-Rule" id="MF_00203"/>
    </source>
</evidence>
<dbReference type="HAMAP" id="MF_00203">
    <property type="entry name" value="UvrC"/>
    <property type="match status" value="1"/>
</dbReference>
<dbReference type="GO" id="GO:0009432">
    <property type="term" value="P:SOS response"/>
    <property type="evidence" value="ECO:0007669"/>
    <property type="project" value="UniProtKB-UniRule"/>
</dbReference>
<dbReference type="GO" id="GO:0003677">
    <property type="term" value="F:DNA binding"/>
    <property type="evidence" value="ECO:0007669"/>
    <property type="project" value="UniProtKB-UniRule"/>
</dbReference>
<sequence length="588" mass="66291">MHSLAIQKASFRSLPDSPGVYIFRDAVGEPLYIGKSTSIRKRVEQHYSGAPVDAREEALRRLSESVDYIKTRNEVEALILENNLIKKFRPPLNVMLKDDKTYPYIKVTREEYPRVVLTRRLVDDGSYYFGPYTSPSAARLTVKELRSAFPIRGCSLELGEKVYKPCLDYHIKICSAPCANYISKEEYSKLVRGFVGVLRGSYKKLLGELYREMEAAAKRQEYEVAASIRDRIHALETLSTRQYAQLPGWADYDVISAGGDAGVVMHFRRGALVGREVFRLRVPEGVGSSGVIEEFIQLFYSSGRTPANTVLVEGLDPGAKDYLERWLRTKNPETVIRKPTSRVEAELVNMCRSNLPSTSMEQALAELGRLLGLQRTPRVIQGFDVSNLGSSHPYVSAVCFVDGAPSRKHYRVYGVKGVKSQNDFAMIREAVVRHIKHVERGEIPRPDLILIDGGPVQRGYAVQALRLAHASDIPVVSLAKKYETIYTGDGELRLPLQSRALQVLQHVRDESHRFALKHHRKKRGRVSLEGFLSSVKGLGSKRLQLLTTRYRTLEELRRAGVEGLLVVPGISRRLAERIMEAIEEARKP</sequence>
<dbReference type="Pfam" id="PF22920">
    <property type="entry name" value="UvrC_RNaseH"/>
    <property type="match status" value="1"/>
</dbReference>
<dbReference type="SUPFAM" id="SSF46600">
    <property type="entry name" value="C-terminal UvrC-binding domain of UvrB"/>
    <property type="match status" value="1"/>
</dbReference>
<dbReference type="SMART" id="SM00465">
    <property type="entry name" value="GIYc"/>
    <property type="match status" value="1"/>
</dbReference>
<feature type="domain" description="UvrC family homology region profile" evidence="9">
    <location>
        <begin position="264"/>
        <end position="465"/>
    </location>
</feature>
<proteinExistence type="inferred from homology"/>
<dbReference type="PANTHER" id="PTHR30562">
    <property type="entry name" value="UVRC/OXIDOREDUCTASE"/>
    <property type="match status" value="1"/>
</dbReference>
<reference evidence="10 11" key="1">
    <citation type="submission" date="2017-04" db="EMBL/GenBank/DDBJ databases">
        <title>Novel microbial lineages endemic to geothermal iron-oxide mats fill important gaps in the evolutionary history of Archaea.</title>
        <authorList>
            <person name="Jay Z.J."/>
            <person name="Beam J.P."/>
            <person name="Dlakic M."/>
            <person name="Rusch D.B."/>
            <person name="Kozubal M.A."/>
            <person name="Inskeep W.P."/>
        </authorList>
    </citation>
    <scope>NUCLEOTIDE SEQUENCE [LARGE SCALE GENOMIC DNA]</scope>
    <source>
        <strain evidence="10">OSP_D</strain>
    </source>
</reference>
<dbReference type="FunFam" id="3.40.1440.10:FF:000001">
    <property type="entry name" value="UvrABC system protein C"/>
    <property type="match status" value="1"/>
</dbReference>
<dbReference type="NCBIfam" id="TIGR00194">
    <property type="entry name" value="uvrC"/>
    <property type="match status" value="1"/>
</dbReference>
<evidence type="ECO:0000259" key="7">
    <source>
        <dbReference type="PROSITE" id="PS50151"/>
    </source>
</evidence>
<accession>A0A2R6AXH7</accession>
<dbReference type="SUPFAM" id="SSF47781">
    <property type="entry name" value="RuvA domain 2-like"/>
    <property type="match status" value="1"/>
</dbReference>
<dbReference type="Gene3D" id="3.40.1440.10">
    <property type="entry name" value="GIY-YIG endonuclease"/>
    <property type="match status" value="1"/>
</dbReference>
<dbReference type="GO" id="GO:0009380">
    <property type="term" value="C:excinuclease repair complex"/>
    <property type="evidence" value="ECO:0007669"/>
    <property type="project" value="InterPro"/>
</dbReference>
<dbReference type="Gene3D" id="3.30.420.340">
    <property type="entry name" value="UvrC, RNAse H endonuclease domain"/>
    <property type="match status" value="1"/>
</dbReference>
<dbReference type="InterPro" id="IPR001162">
    <property type="entry name" value="UvrC_RNase_H_dom"/>
</dbReference>
<dbReference type="PROSITE" id="PS50151">
    <property type="entry name" value="UVR"/>
    <property type="match status" value="1"/>
</dbReference>
<protein>
    <recommendedName>
        <fullName evidence="6">UvrABC system protein C</fullName>
        <shortName evidence="6">Protein UvrC</shortName>
    </recommendedName>
    <alternativeName>
        <fullName evidence="6">Excinuclease ABC subunit C</fullName>
    </alternativeName>
</protein>
<gene>
    <name evidence="6" type="primary">uvrC</name>
    <name evidence="10" type="ORF">B9Q03_05070</name>
</gene>
<comment type="function">
    <text evidence="6">The UvrABC repair system catalyzes the recognition and processing of DNA lesions. UvrC both incises the 5' and 3' sides of the lesion. The N-terminal half is responsible for the 3' incision and the C-terminal half is responsible for the 5' incision.</text>
</comment>
<dbReference type="InterPro" id="IPR036876">
    <property type="entry name" value="UVR_dom_sf"/>
</dbReference>
<keyword evidence="1 6" id="KW-0963">Cytoplasm</keyword>
<dbReference type="InterPro" id="IPR001943">
    <property type="entry name" value="UVR_dom"/>
</dbReference>
<feature type="domain" description="UVR" evidence="7">
    <location>
        <begin position="203"/>
        <end position="238"/>
    </location>
</feature>
<dbReference type="Gene3D" id="1.10.150.20">
    <property type="entry name" value="5' to 3' exonuclease, C-terminal subdomain"/>
    <property type="match status" value="1"/>
</dbReference>
<dbReference type="Proteomes" id="UP000240322">
    <property type="component" value="Unassembled WGS sequence"/>
</dbReference>
<dbReference type="AlphaFoldDB" id="A0A2R6AXH7"/>
<evidence type="ECO:0000259" key="8">
    <source>
        <dbReference type="PROSITE" id="PS50164"/>
    </source>
</evidence>
<comment type="subunit">
    <text evidence="6">Interacts with UvrB in an incision complex.</text>
</comment>
<keyword evidence="3 6" id="KW-0228">DNA excision</keyword>
<dbReference type="InterPro" id="IPR010994">
    <property type="entry name" value="RuvA_2-like"/>
</dbReference>
<dbReference type="GO" id="GO:0009381">
    <property type="term" value="F:excinuclease ABC activity"/>
    <property type="evidence" value="ECO:0007669"/>
    <property type="project" value="UniProtKB-UniRule"/>
</dbReference>
<dbReference type="Pfam" id="PF08459">
    <property type="entry name" value="UvrC_RNaseH_dom"/>
    <property type="match status" value="1"/>
</dbReference>
<dbReference type="GO" id="GO:0005737">
    <property type="term" value="C:cytoplasm"/>
    <property type="evidence" value="ECO:0007669"/>
    <property type="project" value="UniProtKB-SubCell"/>
</dbReference>
<dbReference type="InterPro" id="IPR035901">
    <property type="entry name" value="GIY-YIG_endonuc_sf"/>
</dbReference>
<evidence type="ECO:0000256" key="1">
    <source>
        <dbReference type="ARBA" id="ARBA00022490"/>
    </source>
</evidence>
<evidence type="ECO:0000259" key="9">
    <source>
        <dbReference type="PROSITE" id="PS50165"/>
    </source>
</evidence>
<keyword evidence="4 6" id="KW-0267">Excision nuclease</keyword>
<dbReference type="InterPro" id="IPR004791">
    <property type="entry name" value="UvrC"/>
</dbReference>
<evidence type="ECO:0000256" key="5">
    <source>
        <dbReference type="ARBA" id="ARBA00023204"/>
    </source>
</evidence>
<dbReference type="Pfam" id="PF14520">
    <property type="entry name" value="HHH_5"/>
    <property type="match status" value="1"/>
</dbReference>
<keyword evidence="2 6" id="KW-0227">DNA damage</keyword>
<name>A0A2R6AXH7_9ARCH</name>
<dbReference type="Pfam" id="PF01541">
    <property type="entry name" value="GIY-YIG"/>
    <property type="match status" value="1"/>
</dbReference>
<dbReference type="PANTHER" id="PTHR30562:SF1">
    <property type="entry name" value="UVRABC SYSTEM PROTEIN C"/>
    <property type="match status" value="1"/>
</dbReference>
<evidence type="ECO:0000313" key="10">
    <source>
        <dbReference type="EMBL" id="PSN91111.1"/>
    </source>
</evidence>
<feature type="domain" description="GIY-YIG" evidence="8">
    <location>
        <begin position="16"/>
        <end position="94"/>
    </location>
</feature>
<evidence type="ECO:0000256" key="2">
    <source>
        <dbReference type="ARBA" id="ARBA00022763"/>
    </source>
</evidence>
<dbReference type="Gene3D" id="4.10.860.10">
    <property type="entry name" value="UVR domain"/>
    <property type="match status" value="1"/>
</dbReference>
<dbReference type="InterPro" id="IPR050066">
    <property type="entry name" value="UvrABC_protein_C"/>
</dbReference>
<evidence type="ECO:0000256" key="4">
    <source>
        <dbReference type="ARBA" id="ARBA00022881"/>
    </source>
</evidence>
<comment type="caution">
    <text evidence="10">The sequence shown here is derived from an EMBL/GenBank/DDBJ whole genome shotgun (WGS) entry which is preliminary data.</text>
</comment>
<dbReference type="Pfam" id="PF02151">
    <property type="entry name" value="UVR"/>
    <property type="match status" value="1"/>
</dbReference>
<evidence type="ECO:0000256" key="3">
    <source>
        <dbReference type="ARBA" id="ARBA00022769"/>
    </source>
</evidence>